<dbReference type="Proteomes" id="UP000054632">
    <property type="component" value="Unassembled WGS sequence"/>
</dbReference>
<name>A0A0V1EFW2_TRIPS</name>
<sequence length="151" mass="17427">MPFNISNTNTSNTRLSNCLVQQMQDRNKTRSITLNHPYYNNIQKKKTQRAYGIHVANLPMTSSERLKFCSPIADLYEHFNSDKSIPTFQHQPAVVKKQTVLFLSQPTIPHATNTARLYMKYFFPFALLKCIGQSLVIGNLSQHCNDEEQFE</sequence>
<proteinExistence type="predicted"/>
<evidence type="ECO:0000313" key="2">
    <source>
        <dbReference type="Proteomes" id="UP000054632"/>
    </source>
</evidence>
<gene>
    <name evidence="1" type="ORF">T4A_7529</name>
</gene>
<organism evidence="1 2">
    <name type="scientific">Trichinella pseudospiralis</name>
    <name type="common">Parasitic roundworm</name>
    <dbReference type="NCBI Taxonomy" id="6337"/>
    <lineage>
        <taxon>Eukaryota</taxon>
        <taxon>Metazoa</taxon>
        <taxon>Ecdysozoa</taxon>
        <taxon>Nematoda</taxon>
        <taxon>Enoplea</taxon>
        <taxon>Dorylaimia</taxon>
        <taxon>Trichinellida</taxon>
        <taxon>Trichinellidae</taxon>
        <taxon>Trichinella</taxon>
    </lineage>
</organism>
<dbReference type="AlphaFoldDB" id="A0A0V1EFW2"/>
<comment type="caution">
    <text evidence="1">The sequence shown here is derived from an EMBL/GenBank/DDBJ whole genome shotgun (WGS) entry which is preliminary data.</text>
</comment>
<reference evidence="1 2" key="1">
    <citation type="submission" date="2015-01" db="EMBL/GenBank/DDBJ databases">
        <title>Evolution of Trichinella species and genotypes.</title>
        <authorList>
            <person name="Korhonen P.K."/>
            <person name="Edoardo P."/>
            <person name="Giuseppe L.R."/>
            <person name="Gasser R.B."/>
        </authorList>
    </citation>
    <scope>NUCLEOTIDE SEQUENCE [LARGE SCALE GENOMIC DNA]</scope>
    <source>
        <strain evidence="1">ISS13</strain>
    </source>
</reference>
<dbReference type="EMBL" id="JYDR01000050">
    <property type="protein sequence ID" value="KRY71987.1"/>
    <property type="molecule type" value="Genomic_DNA"/>
</dbReference>
<accession>A0A0V1EFW2</accession>
<evidence type="ECO:0000313" key="1">
    <source>
        <dbReference type="EMBL" id="KRY71987.1"/>
    </source>
</evidence>
<protein>
    <submittedName>
        <fullName evidence="1">Uncharacterized protein</fullName>
    </submittedName>
</protein>